<dbReference type="SUPFAM" id="SSF49879">
    <property type="entry name" value="SMAD/FHA domain"/>
    <property type="match status" value="1"/>
</dbReference>
<evidence type="ECO:0000313" key="2">
    <source>
        <dbReference type="EMBL" id="RKG84810.1"/>
    </source>
</evidence>
<proteinExistence type="predicted"/>
<name>A0A3A8IYJ0_9BACT</name>
<dbReference type="SMART" id="SM00240">
    <property type="entry name" value="FHA"/>
    <property type="match status" value="1"/>
</dbReference>
<keyword evidence="3" id="KW-1185">Reference proteome</keyword>
<evidence type="ECO:0000259" key="1">
    <source>
        <dbReference type="PROSITE" id="PS50006"/>
    </source>
</evidence>
<dbReference type="AlphaFoldDB" id="A0A3A8IYJ0"/>
<accession>A0A3A8IYJ0</accession>
<dbReference type="InterPro" id="IPR008984">
    <property type="entry name" value="SMAD_FHA_dom_sf"/>
</dbReference>
<protein>
    <submittedName>
        <fullName evidence="2">FHA domain-containing protein</fullName>
    </submittedName>
</protein>
<dbReference type="Gene3D" id="2.60.200.20">
    <property type="match status" value="1"/>
</dbReference>
<reference evidence="3" key="1">
    <citation type="submission" date="2018-09" db="EMBL/GenBank/DDBJ databases">
        <authorList>
            <person name="Livingstone P.G."/>
            <person name="Whitworth D.E."/>
        </authorList>
    </citation>
    <scope>NUCLEOTIDE SEQUENCE [LARGE SCALE GENOMIC DNA]</scope>
    <source>
        <strain evidence="3">CA054A</strain>
    </source>
</reference>
<dbReference type="RefSeq" id="WP_120542450.1">
    <property type="nucleotide sequence ID" value="NZ_RAVZ01000147.1"/>
</dbReference>
<dbReference type="InterPro" id="IPR050923">
    <property type="entry name" value="Cell_Proc_Reg/RNA_Proc"/>
</dbReference>
<evidence type="ECO:0000313" key="3">
    <source>
        <dbReference type="Proteomes" id="UP000268094"/>
    </source>
</evidence>
<sequence>MLSVQEMRALASALPVGTFQHQLGPFALVQRPPAELSAAVLAPTRMADPGDIEQGMLTLLFEFDDLLVATLPTLKDSDALRIGRRMDCELVLDDASVSKQHAELRWSRAESRCTVRDLGSTNGTFVNASTIGQREVSLQGGDILSFGNVQFWYLLTDALHERLRAGVTSGLGSHTG</sequence>
<dbReference type="Proteomes" id="UP000268094">
    <property type="component" value="Unassembled WGS sequence"/>
</dbReference>
<dbReference type="PROSITE" id="PS50006">
    <property type="entry name" value="FHA_DOMAIN"/>
    <property type="match status" value="1"/>
</dbReference>
<gene>
    <name evidence="2" type="ORF">D7V88_21100</name>
</gene>
<organism evidence="2 3">
    <name type="scientific">Corallococcus terminator</name>
    <dbReference type="NCBI Taxonomy" id="2316733"/>
    <lineage>
        <taxon>Bacteria</taxon>
        <taxon>Pseudomonadati</taxon>
        <taxon>Myxococcota</taxon>
        <taxon>Myxococcia</taxon>
        <taxon>Myxococcales</taxon>
        <taxon>Cystobacterineae</taxon>
        <taxon>Myxococcaceae</taxon>
        <taxon>Corallococcus</taxon>
    </lineage>
</organism>
<dbReference type="InterPro" id="IPR000253">
    <property type="entry name" value="FHA_dom"/>
</dbReference>
<comment type="caution">
    <text evidence="2">The sequence shown here is derived from an EMBL/GenBank/DDBJ whole genome shotgun (WGS) entry which is preliminary data.</text>
</comment>
<dbReference type="CDD" id="cd00060">
    <property type="entry name" value="FHA"/>
    <property type="match status" value="1"/>
</dbReference>
<dbReference type="OrthoDB" id="5381163at2"/>
<feature type="domain" description="FHA" evidence="1">
    <location>
        <begin position="80"/>
        <end position="131"/>
    </location>
</feature>
<dbReference type="EMBL" id="RAVZ01000147">
    <property type="protein sequence ID" value="RKG84810.1"/>
    <property type="molecule type" value="Genomic_DNA"/>
</dbReference>
<dbReference type="PANTHER" id="PTHR23308">
    <property type="entry name" value="NUCLEAR INHIBITOR OF PROTEIN PHOSPHATASE-1"/>
    <property type="match status" value="1"/>
</dbReference>
<dbReference type="Pfam" id="PF00498">
    <property type="entry name" value="FHA"/>
    <property type="match status" value="1"/>
</dbReference>